<evidence type="ECO:0000256" key="2">
    <source>
        <dbReference type="ARBA" id="ARBA00022692"/>
    </source>
</evidence>
<evidence type="ECO:0000256" key="6">
    <source>
        <dbReference type="SAM" id="Phobius"/>
    </source>
</evidence>
<evidence type="ECO:0000313" key="8">
    <source>
        <dbReference type="Proteomes" id="UP001219568"/>
    </source>
</evidence>
<dbReference type="GO" id="GO:0016020">
    <property type="term" value="C:membrane"/>
    <property type="evidence" value="ECO:0007669"/>
    <property type="project" value="UniProtKB-SubCell"/>
</dbReference>
<feature type="coiled-coil region" evidence="5">
    <location>
        <begin position="499"/>
        <end position="526"/>
    </location>
</feature>
<reference evidence="7" key="2">
    <citation type="submission" date="2023-01" db="EMBL/GenBank/DDBJ databases">
        <authorList>
            <person name="Petersen C."/>
        </authorList>
    </citation>
    <scope>NUCLEOTIDE SEQUENCE</scope>
    <source>
        <strain evidence="7">IBT 15450</strain>
    </source>
</reference>
<keyword evidence="3 6" id="KW-1133">Transmembrane helix</keyword>
<keyword evidence="2 6" id="KW-0812">Transmembrane</keyword>
<comment type="caution">
    <text evidence="7">The sequence shown here is derived from an EMBL/GenBank/DDBJ whole genome shotgun (WGS) entry which is preliminary data.</text>
</comment>
<keyword evidence="8" id="KW-1185">Reference proteome</keyword>
<organism evidence="7 8">
    <name type="scientific">Penicillium canescens</name>
    <dbReference type="NCBI Taxonomy" id="5083"/>
    <lineage>
        <taxon>Eukaryota</taxon>
        <taxon>Fungi</taxon>
        <taxon>Dikarya</taxon>
        <taxon>Ascomycota</taxon>
        <taxon>Pezizomycotina</taxon>
        <taxon>Eurotiomycetes</taxon>
        <taxon>Eurotiomycetidae</taxon>
        <taxon>Eurotiales</taxon>
        <taxon>Aspergillaceae</taxon>
        <taxon>Penicillium</taxon>
    </lineage>
</organism>
<keyword evidence="5" id="KW-0175">Coiled coil</keyword>
<name>A0AAD6N8G9_PENCN</name>
<sequence>MIGSLAAHLGKKENDESNQHLIQHVICLAAEKKQPWFLDNTIFPHSLISDRGRKASEATPYTYAQTVVSHSLRRKENSLFPGINYKPFADYLSRSSTNDFIVAGRGTGNYHLDGLRDGHIFASLQDYPFSAEHSSNQSDICRTYDFDSALPGQEALARQNENLSSSAQLLFLRGFPSPEWLRLIGCSYRVDPEFFRRHLDFLRPEEGHFDLPNLPSVSKNIVKIPLMTIGTRNFRDSSAWGEFGDLLEPERRRAFASVRTHLSQMAKAARVGQSIIRKFLIFDEQYFAIEQEVSICVQSRREGWTGVILLDCGRDIKELANESSPWLKGSSQAFTSPSMLPNTCIPVYQFKPKMALKGQSLDGKLDTDNHSEAASNTYQSASSLYKHYGRTLDQDALKMDAFYAFTELFAFSAFSESQFLNMVEQTVTRSRETLHTSFLSPPQPRSMQSTLEMLQFAKYVADDHIQRLHGTISCIKSKGGPTWPRTTDTKHKEIADTAASQLLEDYEELLQRAQRLSQRCADQTSLLLNNSMLAQSKRNIWQAERVARLTLLAFLFIPLSFTASIFGMNVMELENGDGPRLSIWVWVVVSVPTFVVAFLVCFWDSVWGYLKMILSHALHGK</sequence>
<accession>A0AAD6N8G9</accession>
<dbReference type="GO" id="GO:0046873">
    <property type="term" value="F:metal ion transmembrane transporter activity"/>
    <property type="evidence" value="ECO:0007669"/>
    <property type="project" value="InterPro"/>
</dbReference>
<reference evidence="7" key="1">
    <citation type="journal article" date="2023" name="IMA Fungus">
        <title>Comparative genomic study of the Penicillium genus elucidates a diverse pangenome and 15 lateral gene transfer events.</title>
        <authorList>
            <person name="Petersen C."/>
            <person name="Sorensen T."/>
            <person name="Nielsen M.R."/>
            <person name="Sondergaard T.E."/>
            <person name="Sorensen J.L."/>
            <person name="Fitzpatrick D.A."/>
            <person name="Frisvad J.C."/>
            <person name="Nielsen K.L."/>
        </authorList>
    </citation>
    <scope>NUCLEOTIDE SEQUENCE</scope>
    <source>
        <strain evidence="7">IBT 15450</strain>
    </source>
</reference>
<evidence type="ECO:0000256" key="5">
    <source>
        <dbReference type="SAM" id="Coils"/>
    </source>
</evidence>
<keyword evidence="4 6" id="KW-0472">Membrane</keyword>
<feature type="transmembrane region" description="Helical" evidence="6">
    <location>
        <begin position="546"/>
        <end position="571"/>
    </location>
</feature>
<comment type="subcellular location">
    <subcellularLocation>
        <location evidence="1">Membrane</location>
        <topology evidence="1">Multi-pass membrane protein</topology>
    </subcellularLocation>
</comment>
<dbReference type="Pfam" id="PF01544">
    <property type="entry name" value="CorA"/>
    <property type="match status" value="1"/>
</dbReference>
<evidence type="ECO:0000256" key="1">
    <source>
        <dbReference type="ARBA" id="ARBA00004141"/>
    </source>
</evidence>
<dbReference type="Gene3D" id="1.20.58.340">
    <property type="entry name" value="Magnesium transport protein CorA, transmembrane region"/>
    <property type="match status" value="1"/>
</dbReference>
<protein>
    <submittedName>
        <fullName evidence="7">Uncharacterized protein</fullName>
    </submittedName>
</protein>
<dbReference type="SUPFAM" id="SSF144083">
    <property type="entry name" value="Magnesium transport protein CorA, transmembrane region"/>
    <property type="match status" value="1"/>
</dbReference>
<dbReference type="InterPro" id="IPR002523">
    <property type="entry name" value="MgTranspt_CorA/ZnTranspt_ZntB"/>
</dbReference>
<dbReference type="AlphaFoldDB" id="A0AAD6N8G9"/>
<proteinExistence type="predicted"/>
<feature type="transmembrane region" description="Helical" evidence="6">
    <location>
        <begin position="583"/>
        <end position="603"/>
    </location>
</feature>
<dbReference type="EMBL" id="JAQJZL010000004">
    <property type="protein sequence ID" value="KAJ6043168.1"/>
    <property type="molecule type" value="Genomic_DNA"/>
</dbReference>
<evidence type="ECO:0000256" key="4">
    <source>
        <dbReference type="ARBA" id="ARBA00023136"/>
    </source>
</evidence>
<dbReference type="InterPro" id="IPR045863">
    <property type="entry name" value="CorA_TM1_TM2"/>
</dbReference>
<evidence type="ECO:0000313" key="7">
    <source>
        <dbReference type="EMBL" id="KAJ6043168.1"/>
    </source>
</evidence>
<evidence type="ECO:0000256" key="3">
    <source>
        <dbReference type="ARBA" id="ARBA00022989"/>
    </source>
</evidence>
<dbReference type="Proteomes" id="UP001219568">
    <property type="component" value="Unassembled WGS sequence"/>
</dbReference>
<gene>
    <name evidence="7" type="ORF">N7460_004523</name>
</gene>